<accession>A0ABD0L8X7</accession>
<proteinExistence type="predicted"/>
<protein>
    <submittedName>
        <fullName evidence="1">Uncharacterized protein</fullName>
    </submittedName>
</protein>
<dbReference type="EMBL" id="JACVVK020000071">
    <property type="protein sequence ID" value="KAK7495859.1"/>
    <property type="molecule type" value="Genomic_DNA"/>
</dbReference>
<dbReference type="Proteomes" id="UP001519460">
    <property type="component" value="Unassembled WGS sequence"/>
</dbReference>
<keyword evidence="2" id="KW-1185">Reference proteome</keyword>
<gene>
    <name evidence="1" type="ORF">BaRGS_00012849</name>
</gene>
<reference evidence="1 2" key="1">
    <citation type="journal article" date="2023" name="Sci. Data">
        <title>Genome assembly of the Korean intertidal mud-creeper Batillaria attramentaria.</title>
        <authorList>
            <person name="Patra A.K."/>
            <person name="Ho P.T."/>
            <person name="Jun S."/>
            <person name="Lee S.J."/>
            <person name="Kim Y."/>
            <person name="Won Y.J."/>
        </authorList>
    </citation>
    <scope>NUCLEOTIDE SEQUENCE [LARGE SCALE GENOMIC DNA]</scope>
    <source>
        <strain evidence="1">Wonlab-2016</strain>
    </source>
</reference>
<dbReference type="AlphaFoldDB" id="A0ABD0L8X7"/>
<name>A0ABD0L8X7_9CAEN</name>
<evidence type="ECO:0000313" key="1">
    <source>
        <dbReference type="EMBL" id="KAK7495859.1"/>
    </source>
</evidence>
<organism evidence="1 2">
    <name type="scientific">Batillaria attramentaria</name>
    <dbReference type="NCBI Taxonomy" id="370345"/>
    <lineage>
        <taxon>Eukaryota</taxon>
        <taxon>Metazoa</taxon>
        <taxon>Spiralia</taxon>
        <taxon>Lophotrochozoa</taxon>
        <taxon>Mollusca</taxon>
        <taxon>Gastropoda</taxon>
        <taxon>Caenogastropoda</taxon>
        <taxon>Sorbeoconcha</taxon>
        <taxon>Cerithioidea</taxon>
        <taxon>Batillariidae</taxon>
        <taxon>Batillaria</taxon>
    </lineage>
</organism>
<sequence length="159" mass="18141">MTSTPSWAYGHCRWTQVRRMRRGGRSTGDGRNPAFSVALQKLSVGLHAELDFLRGPIPPYNTHHYRSHRHLTDRLCPRKLRLSDGTCTVPPPPLPKPSYQKWREIRAGGGVCFAKLAELIQLMGLGAFPKQKENVTDRGSSNVIEREGQVRRRFQCRHQ</sequence>
<comment type="caution">
    <text evidence="1">The sequence shown here is derived from an EMBL/GenBank/DDBJ whole genome shotgun (WGS) entry which is preliminary data.</text>
</comment>
<evidence type="ECO:0000313" key="2">
    <source>
        <dbReference type="Proteomes" id="UP001519460"/>
    </source>
</evidence>